<dbReference type="Proteomes" id="UP001603857">
    <property type="component" value="Unassembled WGS sequence"/>
</dbReference>
<organism evidence="2 3">
    <name type="scientific">Flemingia macrophylla</name>
    <dbReference type="NCBI Taxonomy" id="520843"/>
    <lineage>
        <taxon>Eukaryota</taxon>
        <taxon>Viridiplantae</taxon>
        <taxon>Streptophyta</taxon>
        <taxon>Embryophyta</taxon>
        <taxon>Tracheophyta</taxon>
        <taxon>Spermatophyta</taxon>
        <taxon>Magnoliopsida</taxon>
        <taxon>eudicotyledons</taxon>
        <taxon>Gunneridae</taxon>
        <taxon>Pentapetalae</taxon>
        <taxon>rosids</taxon>
        <taxon>fabids</taxon>
        <taxon>Fabales</taxon>
        <taxon>Fabaceae</taxon>
        <taxon>Papilionoideae</taxon>
        <taxon>50 kb inversion clade</taxon>
        <taxon>NPAAA clade</taxon>
        <taxon>indigoferoid/millettioid clade</taxon>
        <taxon>Phaseoleae</taxon>
        <taxon>Flemingia</taxon>
    </lineage>
</organism>
<sequence>MGRSLEEVGEYIAMEPRSIFSCSLNREFEFQNKRGSTTTSPADELFYKGKLLPLHLPPRLQNTDLTSTFAYTNGRSLSSLQDSRFLRHTTHLTMLSPNSTSPSDSCRLSSFESLPPHWSSEIQGLVSHHPVSNKHQWSKNLKQTKQFWLSDKLKASKAYIKSFFTKSGCDSSKLMAVKKPKCKEEGVDDAAAAKNETKTRTKNESFGDSSYHRGQRSCAAKSTEVFENGFLSLSRRSFSGAIQRHYGSKASSLSTSSSGSSSLSSSFSLSSAGSYELHLFNKTIHAELENSIESAIAYCKKSQQEGSSNSSKSGSLA</sequence>
<dbReference type="PANTHER" id="PTHR33312">
    <property type="entry name" value="MEMBRANE-ASSOCIATED KINASE REGULATOR 4-RELATED"/>
    <property type="match status" value="1"/>
</dbReference>
<gene>
    <name evidence="2" type="ORF">Fmac_006283</name>
</gene>
<accession>A0ABD1NA55</accession>
<dbReference type="InterPro" id="IPR039620">
    <property type="entry name" value="BKI1/MAKR1/3/4"/>
</dbReference>
<evidence type="ECO:0000313" key="3">
    <source>
        <dbReference type="Proteomes" id="UP001603857"/>
    </source>
</evidence>
<feature type="region of interest" description="Disordered" evidence="1">
    <location>
        <begin position="194"/>
        <end position="213"/>
    </location>
</feature>
<keyword evidence="3" id="KW-1185">Reference proteome</keyword>
<name>A0ABD1NA55_9FABA</name>
<dbReference type="PANTHER" id="PTHR33312:SF21">
    <property type="entry name" value="MEMBRANE-ASSOCIATED KINASE REGULATOR 3-RELATED"/>
    <property type="match status" value="1"/>
</dbReference>
<dbReference type="EMBL" id="JBGMDY010000002">
    <property type="protein sequence ID" value="KAL2344998.1"/>
    <property type="molecule type" value="Genomic_DNA"/>
</dbReference>
<protein>
    <recommendedName>
        <fullName evidence="4">Membrane-associated kinase regulator 4</fullName>
    </recommendedName>
</protein>
<evidence type="ECO:0008006" key="4">
    <source>
        <dbReference type="Google" id="ProtNLM"/>
    </source>
</evidence>
<reference evidence="2 3" key="1">
    <citation type="submission" date="2024-08" db="EMBL/GenBank/DDBJ databases">
        <title>Insights into the chromosomal genome structure of Flemingia macrophylla.</title>
        <authorList>
            <person name="Ding Y."/>
            <person name="Zhao Y."/>
            <person name="Bi W."/>
            <person name="Wu M."/>
            <person name="Zhao G."/>
            <person name="Gong Y."/>
            <person name="Li W."/>
            <person name="Zhang P."/>
        </authorList>
    </citation>
    <scope>NUCLEOTIDE SEQUENCE [LARGE SCALE GENOMIC DNA]</scope>
    <source>
        <strain evidence="2">DYQJB</strain>
        <tissue evidence="2">Leaf</tissue>
    </source>
</reference>
<comment type="caution">
    <text evidence="2">The sequence shown here is derived from an EMBL/GenBank/DDBJ whole genome shotgun (WGS) entry which is preliminary data.</text>
</comment>
<proteinExistence type="predicted"/>
<evidence type="ECO:0000313" key="2">
    <source>
        <dbReference type="EMBL" id="KAL2344998.1"/>
    </source>
</evidence>
<dbReference type="AlphaFoldDB" id="A0ABD1NA55"/>
<feature type="compositionally biased region" description="Basic and acidic residues" evidence="1">
    <location>
        <begin position="195"/>
        <end position="205"/>
    </location>
</feature>
<evidence type="ECO:0000256" key="1">
    <source>
        <dbReference type="SAM" id="MobiDB-lite"/>
    </source>
</evidence>